<dbReference type="InterPro" id="IPR040256">
    <property type="entry name" value="At4g02000-like"/>
</dbReference>
<accession>A0AAD8LUY8</accession>
<proteinExistence type="predicted"/>
<dbReference type="InterPro" id="IPR025558">
    <property type="entry name" value="DUF4283"/>
</dbReference>
<keyword evidence="4" id="KW-1185">Reference proteome</keyword>
<dbReference type="AlphaFoldDB" id="A0AAD8LUY8"/>
<dbReference type="Proteomes" id="UP001237642">
    <property type="component" value="Unassembled WGS sequence"/>
</dbReference>
<protein>
    <recommendedName>
        <fullName evidence="2">DUF4283 domain-containing protein</fullName>
    </recommendedName>
</protein>
<feature type="region of interest" description="Disordered" evidence="1">
    <location>
        <begin position="187"/>
        <end position="253"/>
    </location>
</feature>
<gene>
    <name evidence="3" type="ORF">POM88_054289</name>
</gene>
<reference evidence="3" key="1">
    <citation type="submission" date="2023-02" db="EMBL/GenBank/DDBJ databases">
        <title>Genome of toxic invasive species Heracleum sosnowskyi carries increased number of genes despite the absence of recent whole-genome duplications.</title>
        <authorList>
            <person name="Schelkunov M."/>
            <person name="Shtratnikova V."/>
            <person name="Makarenko M."/>
            <person name="Klepikova A."/>
            <person name="Omelchenko D."/>
            <person name="Novikova G."/>
            <person name="Obukhova E."/>
            <person name="Bogdanov V."/>
            <person name="Penin A."/>
            <person name="Logacheva M."/>
        </authorList>
    </citation>
    <scope>NUCLEOTIDE SEQUENCE</scope>
    <source>
        <strain evidence="3">Hsosn_3</strain>
        <tissue evidence="3">Leaf</tissue>
    </source>
</reference>
<dbReference type="Pfam" id="PF14111">
    <property type="entry name" value="DUF4283"/>
    <property type="match status" value="1"/>
</dbReference>
<name>A0AAD8LUY8_9APIA</name>
<feature type="domain" description="DUF4283" evidence="2">
    <location>
        <begin position="288"/>
        <end position="367"/>
    </location>
</feature>
<feature type="region of interest" description="Disordered" evidence="1">
    <location>
        <begin position="517"/>
        <end position="593"/>
    </location>
</feature>
<dbReference type="PANTHER" id="PTHR31286:SF165">
    <property type="entry name" value="DUF4283 DOMAIN-CONTAINING PROTEIN"/>
    <property type="match status" value="1"/>
</dbReference>
<sequence length="593" mass="64189">MDSLVSNVNSDGVPVDHDGNPLESVLCDGLGTFAVSGSVFQELLRDHSEDEVVEDLNKPNGEKGCINGTNTRQSSLGAIPVVVTEDDNSSEEEPPFSDNEIEALERITVNPVAKAAFAINRNEREELFALRKKMMVLNSSLKKRGISMVELEKEGLNRDAGFNVGLSTGFINGRDEFGLPVFNNDTETAPKSFAGRPERTTEATSLSPKACRDSMDGINEGAAGSKSKVGCEDPLNPKLKESTQPFGSKSWSTIVKEPPPSEVSFEYVPLEKGSSVISPPDEELLAGNDKFKNCIVGTFSKKAPPYHVVVEFAKNAWSKKGPCLVAQKSSSTFLFNFENSTIMNSYLSRGTWYVEGKPMLVKAWGKTEVTNVVKNIPLWVKISNIPDSYWTAKGLSHLVSVVGPPLCADPLTSKLKVLPFAKVCVNHSLGDSLPNSVQVLSIDPLSGDKVTSEVLFSYPNKPLMCSGCNSLGHTIGACPTATRIWVPKSRPKEASEEMGVSIDEKVEVPFKPDNVEPVVPGLVTDPPPAPVEDLTTGKEEEDWHTVKKKTKPTVGESSFASKGPLPIYNSISRALSKNQKKHGNKPRGRGSSL</sequence>
<feature type="compositionally biased region" description="Basic residues" evidence="1">
    <location>
        <begin position="578"/>
        <end position="593"/>
    </location>
</feature>
<evidence type="ECO:0000313" key="3">
    <source>
        <dbReference type="EMBL" id="KAK1351495.1"/>
    </source>
</evidence>
<evidence type="ECO:0000256" key="1">
    <source>
        <dbReference type="SAM" id="MobiDB-lite"/>
    </source>
</evidence>
<evidence type="ECO:0000259" key="2">
    <source>
        <dbReference type="Pfam" id="PF14111"/>
    </source>
</evidence>
<organism evidence="3 4">
    <name type="scientific">Heracleum sosnowskyi</name>
    <dbReference type="NCBI Taxonomy" id="360622"/>
    <lineage>
        <taxon>Eukaryota</taxon>
        <taxon>Viridiplantae</taxon>
        <taxon>Streptophyta</taxon>
        <taxon>Embryophyta</taxon>
        <taxon>Tracheophyta</taxon>
        <taxon>Spermatophyta</taxon>
        <taxon>Magnoliopsida</taxon>
        <taxon>eudicotyledons</taxon>
        <taxon>Gunneridae</taxon>
        <taxon>Pentapetalae</taxon>
        <taxon>asterids</taxon>
        <taxon>campanulids</taxon>
        <taxon>Apiales</taxon>
        <taxon>Apiaceae</taxon>
        <taxon>Apioideae</taxon>
        <taxon>apioid superclade</taxon>
        <taxon>Tordylieae</taxon>
        <taxon>Tordyliinae</taxon>
        <taxon>Heracleum</taxon>
    </lineage>
</organism>
<reference evidence="3" key="2">
    <citation type="submission" date="2023-05" db="EMBL/GenBank/DDBJ databases">
        <authorList>
            <person name="Schelkunov M.I."/>
        </authorList>
    </citation>
    <scope>NUCLEOTIDE SEQUENCE</scope>
    <source>
        <strain evidence="3">Hsosn_3</strain>
        <tissue evidence="3">Leaf</tissue>
    </source>
</reference>
<evidence type="ECO:0000313" key="4">
    <source>
        <dbReference type="Proteomes" id="UP001237642"/>
    </source>
</evidence>
<dbReference type="PANTHER" id="PTHR31286">
    <property type="entry name" value="GLYCINE-RICH CELL WALL STRUCTURAL PROTEIN 1.8-LIKE"/>
    <property type="match status" value="1"/>
</dbReference>
<dbReference type="EMBL" id="JAUIZM010000033">
    <property type="protein sequence ID" value="KAK1351495.1"/>
    <property type="molecule type" value="Genomic_DNA"/>
</dbReference>
<comment type="caution">
    <text evidence="3">The sequence shown here is derived from an EMBL/GenBank/DDBJ whole genome shotgun (WGS) entry which is preliminary data.</text>
</comment>
<feature type="compositionally biased region" description="Polar residues" evidence="1">
    <location>
        <begin position="242"/>
        <end position="253"/>
    </location>
</feature>
<feature type="compositionally biased region" description="Basic and acidic residues" evidence="1">
    <location>
        <begin position="535"/>
        <end position="545"/>
    </location>
</feature>